<evidence type="ECO:0000313" key="2">
    <source>
        <dbReference type="EMBL" id="TPG62260.1"/>
    </source>
</evidence>
<accession>A0A502GLU1</accession>
<evidence type="ECO:0000256" key="1">
    <source>
        <dbReference type="SAM" id="SignalP"/>
    </source>
</evidence>
<sequence>MKQILLLLATYTLPAGFAAAQTPAAPAPAPAETAPAPGNEKSNWYIFNDTLAAPGAPKPRPAPVVRPVPAVRPAPLGAPAAPEGPHGPVPFYTQGALYVPLDADTYRLIDRYAIKYGPDSLNDPHTSARPYTRAGVARLGERLLSPDSAGVGPGTLSRADRFNAQYLLKDNWMYSALGNELNESKQPILTYFYRDQTDLYHVQTKDFTFRLNPVLLLQGGKDSGNGSIGGLRYVNTRGVSFEGTVDQRLGFYGFLTDNQMAVPGWVQAQIQRDSNPGGPVAPHEGYTKTYKTSGSAYDFFTARGGITYAATKHINIQFAHDRNFIGNGYRSLILSDYSAPYFFLKFNTRVWKFNYQNTFAELTARRGISNADTLYPKKYLALHHLSFDVTKNFNIGVFESEVSGGPGRGLEIQYLNPVIFYRAIEQQVGSTDNALLGLDFKWNIKHRAQLYGQLVLDEFKLSEIRAGNGWWSNKQAIQIGGKLIDLAGVPNLDLQVEVNYIRPFTYQHESLYTAYEHYLQPLAHPMGANLTEVLGVLSYQPLPRLNLLAKAFYTKQGLDYTYSQVNQPTPNSNYGSNPLQPYNNRPLDANGQLREYGYRVGGGNTSHLLHFDFTATYQPRLNLFVDATLIVRHQSINQPIIYTPSGGTLVGNGTEVYPSVAVRWNIAKRLNEF</sequence>
<dbReference type="InterPro" id="IPR038636">
    <property type="entry name" value="Wzi_sf"/>
</dbReference>
<reference evidence="2 3" key="1">
    <citation type="journal article" date="2019" name="Environ. Microbiol.">
        <title>Species interactions and distinct microbial communities in high Arctic permafrost affected cryosols are associated with the CH4 and CO2 gas fluxes.</title>
        <authorList>
            <person name="Altshuler I."/>
            <person name="Hamel J."/>
            <person name="Turney S."/>
            <person name="Magnuson E."/>
            <person name="Levesque R."/>
            <person name="Greer C."/>
            <person name="Whyte L.G."/>
        </authorList>
    </citation>
    <scope>NUCLEOTIDE SEQUENCE [LARGE SCALE GENOMIC DNA]</scope>
    <source>
        <strain evidence="2 3">S9.2P</strain>
    </source>
</reference>
<feature type="signal peptide" evidence="1">
    <location>
        <begin position="1"/>
        <end position="20"/>
    </location>
</feature>
<proteinExistence type="predicted"/>
<dbReference type="OrthoDB" id="9808260at2"/>
<dbReference type="RefSeq" id="WP_140469000.1">
    <property type="nucleotide sequence ID" value="NZ_RCYZ01000009.1"/>
</dbReference>
<keyword evidence="3" id="KW-1185">Reference proteome</keyword>
<protein>
    <recommendedName>
        <fullName evidence="4">Capsule assembly Wzi family protein</fullName>
    </recommendedName>
</protein>
<evidence type="ECO:0000313" key="3">
    <source>
        <dbReference type="Proteomes" id="UP000317646"/>
    </source>
</evidence>
<dbReference type="InterPro" id="IPR026950">
    <property type="entry name" value="Caps_assemb_Wzi"/>
</dbReference>
<organism evidence="2 3">
    <name type="scientific">Hymenobacter nivis</name>
    <dbReference type="NCBI Taxonomy" id="1850093"/>
    <lineage>
        <taxon>Bacteria</taxon>
        <taxon>Pseudomonadati</taxon>
        <taxon>Bacteroidota</taxon>
        <taxon>Cytophagia</taxon>
        <taxon>Cytophagales</taxon>
        <taxon>Hymenobacteraceae</taxon>
        <taxon>Hymenobacter</taxon>
    </lineage>
</organism>
<evidence type="ECO:0008006" key="4">
    <source>
        <dbReference type="Google" id="ProtNLM"/>
    </source>
</evidence>
<feature type="chain" id="PRO_5021392735" description="Capsule assembly Wzi family protein" evidence="1">
    <location>
        <begin position="21"/>
        <end position="673"/>
    </location>
</feature>
<comment type="caution">
    <text evidence="2">The sequence shown here is derived from an EMBL/GenBank/DDBJ whole genome shotgun (WGS) entry which is preliminary data.</text>
</comment>
<dbReference type="AlphaFoldDB" id="A0A502GLU1"/>
<dbReference type="Proteomes" id="UP000317646">
    <property type="component" value="Unassembled WGS sequence"/>
</dbReference>
<gene>
    <name evidence="2" type="ORF">EAH73_18845</name>
</gene>
<name>A0A502GLU1_9BACT</name>
<dbReference type="Pfam" id="PF14052">
    <property type="entry name" value="Caps_assemb_Wzi"/>
    <property type="match status" value="1"/>
</dbReference>
<dbReference type="Gene3D" id="2.40.160.130">
    <property type="entry name" value="Capsule assembly protein Wzi"/>
    <property type="match status" value="1"/>
</dbReference>
<keyword evidence="1" id="KW-0732">Signal</keyword>
<dbReference type="EMBL" id="RCYZ01000009">
    <property type="protein sequence ID" value="TPG62260.1"/>
    <property type="molecule type" value="Genomic_DNA"/>
</dbReference>